<sequence length="767" mass="90456">MEEENLKNFSIIDNRGTDNPINASCDHIIDKNGNIIYKCYNNIYKLTYRHIYKYKRITTISTDVIYDKNYNAYTPLYHYYYDDVNQNEENKLDEKKDYDNIDEITYNEKSTKQVCLKYDLHELLLLRFLNYNDENDSDEILNKNCFLKERKFVKSNSGKFQKDRNNTNTLANTTTASNNNSLINNISISNNIRIRNTYNDDNSQGKNYSYSLNSLNNLNTKVFKNLDDNCYNLPFNNIYIDKEGKMHLTEQDFYSSNNNFNNKITTNKYDRSLNFQKKEKDLSLDYEYNDKINIRKNNPEKYWDNPSYYPKRNNYDIFTLGDIKKYSKNNDKQKNSLNLNDNNYSIFKDNEEENLTKSNFAKWFKNNNINVNENIEIIKYLSNKNNQSDNEIKSNQKSFNASRNYENDVYNKNDNSTNINASDAGGNEEKISNTVAELLIKQISMIKERKGMDNIEKKKSLGFFDSNCQDSSGSINIDKNNITENELYSKEAGKKILEIFKTFNSNSMPQELGQQQLYNNNINTNYYNNNNNNNNNNKYYSMDNMIYKKNFLDNCMNDVNSVDHLIMNKKSVKSKDILNNYNLQDNNKFSLNSFNNYNSMNSSNIDNYTHPNNNFNSYKSKNSTQCNINITPIINSLLRLDNEYEYNDNRIPSNSNNYISENIQNAKVNNVLDSLKSLLKASKNQNNKSFNTSKNFNQNNKYINHHSQQYYSSQPMQQHRSSFNDFNKKKFQKKDKFNMKYLESDMTTNETIMALKSLIQNQSEIKK</sequence>
<proteinExistence type="predicted"/>
<protein>
    <submittedName>
        <fullName evidence="1">Uncharacterized protein</fullName>
    </submittedName>
</protein>
<dbReference type="KEGG" id="prel:PRELSG_0814200"/>
<evidence type="ECO:0000313" key="2">
    <source>
        <dbReference type="Proteomes" id="UP000220158"/>
    </source>
</evidence>
<dbReference type="Proteomes" id="UP000220158">
    <property type="component" value="Chromosome 8"/>
</dbReference>
<organism evidence="1 2">
    <name type="scientific">Plasmodium relictum</name>
    <dbReference type="NCBI Taxonomy" id="85471"/>
    <lineage>
        <taxon>Eukaryota</taxon>
        <taxon>Sar</taxon>
        <taxon>Alveolata</taxon>
        <taxon>Apicomplexa</taxon>
        <taxon>Aconoidasida</taxon>
        <taxon>Haemosporida</taxon>
        <taxon>Plasmodiidae</taxon>
        <taxon>Plasmodium</taxon>
        <taxon>Plasmodium (Haemamoeba)</taxon>
    </lineage>
</organism>
<dbReference type="VEuPathDB" id="PlasmoDB:PRELSG_0814200"/>
<keyword evidence="2" id="KW-1185">Reference proteome</keyword>
<accession>A0A1J1H484</accession>
<dbReference type="GeneID" id="39735818"/>
<dbReference type="OrthoDB" id="372598at2759"/>
<gene>
    <name evidence="1" type="ORF">PRELSG_0814200</name>
</gene>
<dbReference type="OMA" id="AYTPLYH"/>
<name>A0A1J1H484_PLARL</name>
<dbReference type="RefSeq" id="XP_028532721.1">
    <property type="nucleotide sequence ID" value="XM_028676208.1"/>
</dbReference>
<dbReference type="EMBL" id="LN835303">
    <property type="protein sequence ID" value="CRG99716.1"/>
    <property type="molecule type" value="Genomic_DNA"/>
</dbReference>
<dbReference type="AlphaFoldDB" id="A0A1J1H484"/>
<evidence type="ECO:0000313" key="1">
    <source>
        <dbReference type="EMBL" id="CRG99716.1"/>
    </source>
</evidence>
<reference evidence="1 2" key="1">
    <citation type="submission" date="2015-04" db="EMBL/GenBank/DDBJ databases">
        <authorList>
            <consortium name="Pathogen Informatics"/>
        </authorList>
    </citation>
    <scope>NUCLEOTIDE SEQUENCE [LARGE SCALE GENOMIC DNA]</scope>
    <source>
        <strain evidence="1 2">SGS1</strain>
    </source>
</reference>